<dbReference type="Proteomes" id="UP000224507">
    <property type="component" value="Unassembled WGS sequence"/>
</dbReference>
<evidence type="ECO:0000256" key="1">
    <source>
        <dbReference type="ARBA" id="ARBA00023125"/>
    </source>
</evidence>
<dbReference type="EMBL" id="NIRO01000031">
    <property type="protein sequence ID" value="PHI10862.1"/>
    <property type="molecule type" value="Genomic_DNA"/>
</dbReference>
<organism evidence="3 4">
    <name type="scientific">Fusobacterium nucleatum subsp. polymorphum</name>
    <name type="common">Fusobacterium polymorphum</name>
    <dbReference type="NCBI Taxonomy" id="76857"/>
    <lineage>
        <taxon>Bacteria</taxon>
        <taxon>Fusobacteriati</taxon>
        <taxon>Fusobacteriota</taxon>
        <taxon>Fusobacteriia</taxon>
        <taxon>Fusobacteriales</taxon>
        <taxon>Fusobacteriaceae</taxon>
        <taxon>Fusobacterium</taxon>
    </lineage>
</organism>
<evidence type="ECO:0000259" key="2">
    <source>
        <dbReference type="Pfam" id="PF07282"/>
    </source>
</evidence>
<dbReference type="GO" id="GO:0003677">
    <property type="term" value="F:DNA binding"/>
    <property type="evidence" value="ECO:0007669"/>
    <property type="project" value="UniProtKB-KW"/>
</dbReference>
<feature type="domain" description="Cas12f1-like TNB" evidence="2">
    <location>
        <begin position="3"/>
        <end position="44"/>
    </location>
</feature>
<feature type="non-terminal residue" evidence="3">
    <location>
        <position position="1"/>
    </location>
</feature>
<dbReference type="RefSeq" id="WP_143403821.1">
    <property type="nucleotide sequence ID" value="NZ_NIRO01000031.1"/>
</dbReference>
<dbReference type="Pfam" id="PF07282">
    <property type="entry name" value="Cas12f1-like_TNB"/>
    <property type="match status" value="1"/>
</dbReference>
<accession>A0A2C6C472</accession>
<comment type="caution">
    <text evidence="3">The sequence shown here is derived from an EMBL/GenBank/DDBJ whole genome shotgun (WGS) entry which is preliminary data.</text>
</comment>
<gene>
    <name evidence="3" type="ORF">CBG56_12020</name>
</gene>
<evidence type="ECO:0000313" key="4">
    <source>
        <dbReference type="Proteomes" id="UP000224507"/>
    </source>
</evidence>
<proteinExistence type="predicted"/>
<keyword evidence="1" id="KW-0238">DNA-binding</keyword>
<protein>
    <submittedName>
        <fullName evidence="3">Transposase</fullName>
    </submittedName>
</protein>
<sequence length="56" mass="6134">FASSQICNCCGNKNEEVKDLSIREWTCPVCGTVHNRDINAAKNILKEGLRILGISA</sequence>
<name>A0A2C6C472_FUSNP</name>
<dbReference type="AlphaFoldDB" id="A0A2C6C472"/>
<dbReference type="InterPro" id="IPR010095">
    <property type="entry name" value="Cas12f1-like_TNB"/>
</dbReference>
<evidence type="ECO:0000313" key="3">
    <source>
        <dbReference type="EMBL" id="PHI10862.1"/>
    </source>
</evidence>
<reference evidence="3 4" key="1">
    <citation type="submission" date="2017-06" db="EMBL/GenBank/DDBJ databases">
        <title>Draft genome sequence of Fusobacterium nucleatum subsp. polymorphum KCOM 1274 (=ChDC F309).</title>
        <authorList>
            <person name="Kook J.-K."/>
            <person name="Park S.-N."/>
            <person name="Lim Y.K."/>
            <person name="Roh H."/>
        </authorList>
    </citation>
    <scope>NUCLEOTIDE SEQUENCE [LARGE SCALE GENOMIC DNA]</scope>
    <source>
        <strain evidence="4">KCOM 1274 (ChDC F309)</strain>
    </source>
</reference>